<organism evidence="2 5">
    <name type="scientific">Halococcus dombrowskii</name>
    <dbReference type="NCBI Taxonomy" id="179637"/>
    <lineage>
        <taxon>Archaea</taxon>
        <taxon>Methanobacteriati</taxon>
        <taxon>Methanobacteriota</taxon>
        <taxon>Stenosarchaea group</taxon>
        <taxon>Halobacteria</taxon>
        <taxon>Halobacteriales</taxon>
        <taxon>Halococcaceae</taxon>
        <taxon>Halococcus</taxon>
    </lineage>
</organism>
<proteinExistence type="predicted"/>
<evidence type="ECO:0000256" key="1">
    <source>
        <dbReference type="SAM" id="MobiDB-lite"/>
    </source>
</evidence>
<feature type="region of interest" description="Disordered" evidence="1">
    <location>
        <begin position="28"/>
        <end position="60"/>
    </location>
</feature>
<sequence>MRPRAAVLCVVLVVLAGCSVPFSIGGEGTTGGPNGTGTGGAGDAGTATATADAPARNLADPADDVLGWEGGYWYNESIPVTGTDGLNESEQSALVNRTMARIERVRELEFESTVPVEVISREEFQGPPNATGGGARSPAFRIFDNAKFEALFLIGEENDSLAVQQSNSNQNVLGYYSPRNDSIVVVSDSETPKLGRSTLAHELVHALQDQQFNLSQGAPPTRDGYNARNGLVEGEANYVQRRYEKRCGSQWRCLDVGGAGGSGGGGDLHLGVYALEYFPYADGPAFVDAVYDRAGWQGVNDLYDEIPASSEQIIHPEKYGTDTPTNLTVRDRTAGGWERVRPNGRPDYATLGQSGLSAMFGYTIYDDYNRSSVVRPDEFINSEGRSVNRTDPFEYGLAPTDGWDGDRMAVYENDGSTGYVWKLAWDSPEEAREFVRGYRQLLSHWGGERVLGRQGVWEIERSSPFTDAFRISRQGDTVTIVNAPQPSALDAVHARG</sequence>
<gene>
    <name evidence="2" type="ORF">GCM10008985_24350</name>
    <name evidence="3" type="ORF">MUK72_00930</name>
</gene>
<reference evidence="2" key="3">
    <citation type="submission" date="2023-12" db="EMBL/GenBank/DDBJ databases">
        <authorList>
            <person name="Sun Q."/>
            <person name="Inoue M."/>
        </authorList>
    </citation>
    <scope>NUCLEOTIDE SEQUENCE</scope>
    <source>
        <strain evidence="2">JCM 12289</strain>
    </source>
</reference>
<dbReference type="Gene3D" id="1.10.10.2910">
    <property type="match status" value="1"/>
</dbReference>
<dbReference type="NCBIfam" id="NF038145">
    <property type="entry name" value="Hvo_1808_fam"/>
    <property type="match status" value="1"/>
</dbReference>
<protein>
    <submittedName>
        <fullName evidence="2">Hvo_1808 family surface protein</fullName>
    </submittedName>
</protein>
<keyword evidence="4" id="KW-1185">Reference proteome</keyword>
<evidence type="ECO:0000313" key="5">
    <source>
        <dbReference type="Proteomes" id="UP001500962"/>
    </source>
</evidence>
<reference evidence="2" key="1">
    <citation type="journal article" date="2014" name="Int. J. Syst. Evol. Microbiol.">
        <title>Complete genome sequence of Corynebacterium casei LMG S-19264T (=DSM 44701T), isolated from a smear-ripened cheese.</title>
        <authorList>
            <consortium name="US DOE Joint Genome Institute (JGI-PGF)"/>
            <person name="Walter F."/>
            <person name="Albersmeier A."/>
            <person name="Kalinowski J."/>
            <person name="Ruckert C."/>
        </authorList>
    </citation>
    <scope>NUCLEOTIDE SEQUENCE</scope>
    <source>
        <strain evidence="2">JCM 12289</strain>
    </source>
</reference>
<evidence type="ECO:0000313" key="2">
    <source>
        <dbReference type="EMBL" id="GAA0466501.1"/>
    </source>
</evidence>
<evidence type="ECO:0000313" key="4">
    <source>
        <dbReference type="Proteomes" id="UP000830542"/>
    </source>
</evidence>
<accession>A0AAV3SIC8</accession>
<dbReference type="GeneID" id="71760368"/>
<dbReference type="KEGG" id="hdo:MUK72_00930"/>
<feature type="compositionally biased region" description="Gly residues" evidence="1">
    <location>
        <begin position="28"/>
        <end position="43"/>
    </location>
</feature>
<evidence type="ECO:0000313" key="3">
    <source>
        <dbReference type="EMBL" id="UOO95295.1"/>
    </source>
</evidence>
<reference evidence="3" key="2">
    <citation type="submission" date="2022-04" db="EMBL/GenBank/DDBJ databases">
        <title>Sequencing and genomic assembly of Halococcus dombrowskii.</title>
        <authorList>
            <person name="Lim S.W."/>
            <person name="MacLea K.S."/>
        </authorList>
    </citation>
    <scope>NUCLEOTIDE SEQUENCE</scope>
    <source>
        <strain evidence="3">H4</strain>
    </source>
</reference>
<dbReference type="EMBL" id="BAAADN010000037">
    <property type="protein sequence ID" value="GAA0466501.1"/>
    <property type="molecule type" value="Genomic_DNA"/>
</dbReference>
<dbReference type="Proteomes" id="UP001500962">
    <property type="component" value="Unassembled WGS sequence"/>
</dbReference>
<feature type="compositionally biased region" description="Low complexity" evidence="1">
    <location>
        <begin position="44"/>
        <end position="55"/>
    </location>
</feature>
<dbReference type="AlphaFoldDB" id="A0AAV3SIC8"/>
<dbReference type="EMBL" id="CP095005">
    <property type="protein sequence ID" value="UOO95295.1"/>
    <property type="molecule type" value="Genomic_DNA"/>
</dbReference>
<dbReference type="RefSeq" id="WP_244702847.1">
    <property type="nucleotide sequence ID" value="NZ_BAAADN010000037.1"/>
</dbReference>
<dbReference type="PROSITE" id="PS51257">
    <property type="entry name" value="PROKAR_LIPOPROTEIN"/>
    <property type="match status" value="1"/>
</dbReference>
<name>A0AAV3SIC8_HALDO</name>
<dbReference type="Proteomes" id="UP000830542">
    <property type="component" value="Chromosome"/>
</dbReference>
<dbReference type="InterPro" id="IPR047792">
    <property type="entry name" value="Hvo_1808-like"/>
</dbReference>